<proteinExistence type="predicted"/>
<accession>A0ABS1TR10</accession>
<dbReference type="EMBL" id="JAESWB010000233">
    <property type="protein sequence ID" value="MBL4953697.1"/>
    <property type="molecule type" value="Genomic_DNA"/>
</dbReference>
<sequence length="53" mass="5881">MKVIRSYASPNKGVNLQRILQQLVELELERFVNNKTVNSPASHEKIALGGDCA</sequence>
<dbReference type="RefSeq" id="WP_202654958.1">
    <property type="nucleotide sequence ID" value="NZ_JAESWB010000233.1"/>
</dbReference>
<organism evidence="1 2">
    <name type="scientific">Neobacillus paridis</name>
    <dbReference type="NCBI Taxonomy" id="2803862"/>
    <lineage>
        <taxon>Bacteria</taxon>
        <taxon>Bacillati</taxon>
        <taxon>Bacillota</taxon>
        <taxon>Bacilli</taxon>
        <taxon>Bacillales</taxon>
        <taxon>Bacillaceae</taxon>
        <taxon>Neobacillus</taxon>
    </lineage>
</organism>
<protein>
    <submittedName>
        <fullName evidence="1">Uncharacterized protein</fullName>
    </submittedName>
</protein>
<evidence type="ECO:0000313" key="2">
    <source>
        <dbReference type="Proteomes" id="UP000623967"/>
    </source>
</evidence>
<gene>
    <name evidence="1" type="ORF">JK635_16025</name>
</gene>
<reference evidence="1 2" key="1">
    <citation type="submission" date="2021-01" db="EMBL/GenBank/DDBJ databases">
        <title>Genome public.</title>
        <authorList>
            <person name="Liu C."/>
            <person name="Sun Q."/>
        </authorList>
    </citation>
    <scope>NUCLEOTIDE SEQUENCE [LARGE SCALE GENOMIC DNA]</scope>
    <source>
        <strain evidence="1 2">YIM B02564</strain>
    </source>
</reference>
<evidence type="ECO:0000313" key="1">
    <source>
        <dbReference type="EMBL" id="MBL4953697.1"/>
    </source>
</evidence>
<name>A0ABS1TR10_9BACI</name>
<comment type="caution">
    <text evidence="1">The sequence shown here is derived from an EMBL/GenBank/DDBJ whole genome shotgun (WGS) entry which is preliminary data.</text>
</comment>
<keyword evidence="2" id="KW-1185">Reference proteome</keyword>
<dbReference type="Proteomes" id="UP000623967">
    <property type="component" value="Unassembled WGS sequence"/>
</dbReference>